<reference evidence="7" key="1">
    <citation type="journal article" date="2019" name="Int. J. Syst. Evol. Microbiol.">
        <title>The Global Catalogue of Microorganisms (GCM) 10K type strain sequencing project: providing services to taxonomists for standard genome sequencing and annotation.</title>
        <authorList>
            <consortium name="The Broad Institute Genomics Platform"/>
            <consortium name="The Broad Institute Genome Sequencing Center for Infectious Disease"/>
            <person name="Wu L."/>
            <person name="Ma J."/>
        </authorList>
    </citation>
    <scope>NUCLEOTIDE SEQUENCE [LARGE SCALE GENOMIC DNA]</scope>
    <source>
        <strain evidence="7">NBRC 108755</strain>
    </source>
</reference>
<keyword evidence="4" id="KW-0460">Magnesium</keyword>
<dbReference type="InterPro" id="IPR041705">
    <property type="entry name" value="PIN_Sll0205"/>
</dbReference>
<evidence type="ECO:0000256" key="3">
    <source>
        <dbReference type="ARBA" id="ARBA00022801"/>
    </source>
</evidence>
<dbReference type="EMBL" id="BSVA01000001">
    <property type="protein sequence ID" value="GMA89675.1"/>
    <property type="molecule type" value="Genomic_DNA"/>
</dbReference>
<evidence type="ECO:0000256" key="1">
    <source>
        <dbReference type="ARBA" id="ARBA00022722"/>
    </source>
</evidence>
<comment type="caution">
    <text evidence="6">The sequence shown here is derived from an EMBL/GenBank/DDBJ whole genome shotgun (WGS) entry which is preliminary data.</text>
</comment>
<evidence type="ECO:0000256" key="4">
    <source>
        <dbReference type="ARBA" id="ARBA00022842"/>
    </source>
</evidence>
<dbReference type="PANTHER" id="PTHR36173:SF2">
    <property type="entry name" value="RIBONUCLEASE VAPC16"/>
    <property type="match status" value="1"/>
</dbReference>
<dbReference type="InterPro" id="IPR029060">
    <property type="entry name" value="PIN-like_dom_sf"/>
</dbReference>
<keyword evidence="1" id="KW-0540">Nuclease</keyword>
<dbReference type="InterPro" id="IPR002716">
    <property type="entry name" value="PIN_dom"/>
</dbReference>
<dbReference type="Pfam" id="PF01850">
    <property type="entry name" value="PIN"/>
    <property type="match status" value="1"/>
</dbReference>
<evidence type="ECO:0000313" key="6">
    <source>
        <dbReference type="EMBL" id="GMA89675.1"/>
    </source>
</evidence>
<protein>
    <recommendedName>
        <fullName evidence="5">PIN domain-containing protein</fullName>
    </recommendedName>
</protein>
<dbReference type="SUPFAM" id="SSF88723">
    <property type="entry name" value="PIN domain-like"/>
    <property type="match status" value="1"/>
</dbReference>
<dbReference type="InterPro" id="IPR052919">
    <property type="entry name" value="TA_system_RNase"/>
</dbReference>
<organism evidence="6 7">
    <name type="scientific">Homoserinibacter gongjuensis</name>
    <dbReference type="NCBI Taxonomy" id="1162968"/>
    <lineage>
        <taxon>Bacteria</taxon>
        <taxon>Bacillati</taxon>
        <taxon>Actinomycetota</taxon>
        <taxon>Actinomycetes</taxon>
        <taxon>Micrococcales</taxon>
        <taxon>Microbacteriaceae</taxon>
        <taxon>Homoserinibacter</taxon>
    </lineage>
</organism>
<sequence length="82" mass="9212">MKSALDRPDFRIDARRLRHELLASDYRELDVTSAHGIEAASLPRHHRDPFDRMLVGQAASEGLTLLTSDRRLAAYGSVVQLV</sequence>
<proteinExistence type="predicted"/>
<evidence type="ECO:0000259" key="5">
    <source>
        <dbReference type="Pfam" id="PF01850"/>
    </source>
</evidence>
<keyword evidence="7" id="KW-1185">Reference proteome</keyword>
<feature type="domain" description="PIN" evidence="5">
    <location>
        <begin position="9"/>
        <end position="75"/>
    </location>
</feature>
<dbReference type="Proteomes" id="UP001157069">
    <property type="component" value="Unassembled WGS sequence"/>
</dbReference>
<evidence type="ECO:0000313" key="7">
    <source>
        <dbReference type="Proteomes" id="UP001157069"/>
    </source>
</evidence>
<dbReference type="PANTHER" id="PTHR36173">
    <property type="entry name" value="RIBONUCLEASE VAPC16-RELATED"/>
    <property type="match status" value="1"/>
</dbReference>
<gene>
    <name evidence="6" type="ORF">GCM10025869_02040</name>
</gene>
<keyword evidence="3" id="KW-0378">Hydrolase</keyword>
<name>A0ABQ6JQX2_9MICO</name>
<keyword evidence="2" id="KW-0479">Metal-binding</keyword>
<dbReference type="CDD" id="cd09872">
    <property type="entry name" value="PIN_Sll0205-like"/>
    <property type="match status" value="1"/>
</dbReference>
<accession>A0ABQ6JQX2</accession>
<evidence type="ECO:0000256" key="2">
    <source>
        <dbReference type="ARBA" id="ARBA00022723"/>
    </source>
</evidence>